<keyword evidence="6" id="KW-0067">ATP-binding</keyword>
<feature type="transmembrane region" description="Helical" evidence="7">
    <location>
        <begin position="12"/>
        <end position="29"/>
    </location>
</feature>
<comment type="catalytic activity">
    <reaction evidence="1">
        <text>ATP + protein L-histidine = ADP + protein N-phospho-L-histidine.</text>
        <dbReference type="EC" id="2.7.13.3"/>
    </reaction>
</comment>
<keyword evidence="7" id="KW-0472">Membrane</keyword>
<dbReference type="SUPFAM" id="SSF55874">
    <property type="entry name" value="ATPase domain of HSP90 chaperone/DNA topoisomerase II/histidine kinase"/>
    <property type="match status" value="1"/>
</dbReference>
<keyword evidence="3" id="KW-0808">Transferase</keyword>
<dbReference type="PANTHER" id="PTHR44936:SF10">
    <property type="entry name" value="SENSOR PROTEIN RSTB"/>
    <property type="match status" value="1"/>
</dbReference>
<name>A0A3B0XE49_9ZZZZ</name>
<evidence type="ECO:0000256" key="7">
    <source>
        <dbReference type="SAM" id="Phobius"/>
    </source>
</evidence>
<feature type="transmembrane region" description="Helical" evidence="7">
    <location>
        <begin position="168"/>
        <end position="188"/>
    </location>
</feature>
<feature type="transmembrane region" description="Helical" evidence="7">
    <location>
        <begin position="200"/>
        <end position="219"/>
    </location>
</feature>
<feature type="transmembrane region" description="Helical" evidence="7">
    <location>
        <begin position="108"/>
        <end position="132"/>
    </location>
</feature>
<keyword evidence="4" id="KW-0547">Nucleotide-binding</keyword>
<accession>A0A3B0XE49</accession>
<dbReference type="Pfam" id="PF02518">
    <property type="entry name" value="HATPase_c"/>
    <property type="match status" value="1"/>
</dbReference>
<dbReference type="Gene3D" id="3.30.565.10">
    <property type="entry name" value="Histidine kinase-like ATPase, C-terminal domain"/>
    <property type="match status" value="1"/>
</dbReference>
<dbReference type="InterPro" id="IPR036890">
    <property type="entry name" value="HATPase_C_sf"/>
</dbReference>
<dbReference type="InterPro" id="IPR003594">
    <property type="entry name" value="HATPase_dom"/>
</dbReference>
<organism evidence="9">
    <name type="scientific">hydrothermal vent metagenome</name>
    <dbReference type="NCBI Taxonomy" id="652676"/>
    <lineage>
        <taxon>unclassified sequences</taxon>
        <taxon>metagenomes</taxon>
        <taxon>ecological metagenomes</taxon>
    </lineage>
</organism>
<keyword evidence="7" id="KW-1133">Transmembrane helix</keyword>
<evidence type="ECO:0000313" key="9">
    <source>
        <dbReference type="EMBL" id="VAW54886.1"/>
    </source>
</evidence>
<evidence type="ECO:0000256" key="6">
    <source>
        <dbReference type="ARBA" id="ARBA00022840"/>
    </source>
</evidence>
<feature type="transmembrane region" description="Helical" evidence="7">
    <location>
        <begin position="60"/>
        <end position="79"/>
    </location>
</feature>
<dbReference type="EC" id="2.7.13.3" evidence="2"/>
<dbReference type="EMBL" id="UOFE01000044">
    <property type="protein sequence ID" value="VAW54886.1"/>
    <property type="molecule type" value="Genomic_DNA"/>
</dbReference>
<keyword evidence="5" id="KW-0418">Kinase</keyword>
<evidence type="ECO:0000256" key="1">
    <source>
        <dbReference type="ARBA" id="ARBA00000085"/>
    </source>
</evidence>
<dbReference type="InterPro" id="IPR005467">
    <property type="entry name" value="His_kinase_dom"/>
</dbReference>
<feature type="domain" description="Histidine kinase" evidence="8">
    <location>
        <begin position="359"/>
        <end position="561"/>
    </location>
</feature>
<dbReference type="PROSITE" id="PS50109">
    <property type="entry name" value="HIS_KIN"/>
    <property type="match status" value="1"/>
</dbReference>
<reference evidence="9" key="1">
    <citation type="submission" date="2018-06" db="EMBL/GenBank/DDBJ databases">
        <authorList>
            <person name="Zhirakovskaya E."/>
        </authorList>
    </citation>
    <scope>NUCLEOTIDE SEQUENCE</scope>
</reference>
<evidence type="ECO:0000256" key="5">
    <source>
        <dbReference type="ARBA" id="ARBA00022777"/>
    </source>
</evidence>
<gene>
    <name evidence="9" type="ORF">MNBD_GAMMA05-1843</name>
</gene>
<feature type="transmembrane region" description="Helical" evidence="7">
    <location>
        <begin position="138"/>
        <end position="156"/>
    </location>
</feature>
<evidence type="ECO:0000259" key="8">
    <source>
        <dbReference type="PROSITE" id="PS50109"/>
    </source>
</evidence>
<dbReference type="AlphaFoldDB" id="A0A3B0XE49"/>
<feature type="transmembrane region" description="Helical" evidence="7">
    <location>
        <begin position="35"/>
        <end position="53"/>
    </location>
</feature>
<evidence type="ECO:0000256" key="3">
    <source>
        <dbReference type="ARBA" id="ARBA00022679"/>
    </source>
</evidence>
<evidence type="ECO:0000256" key="4">
    <source>
        <dbReference type="ARBA" id="ARBA00022741"/>
    </source>
</evidence>
<dbReference type="GO" id="GO:0004673">
    <property type="term" value="F:protein histidine kinase activity"/>
    <property type="evidence" value="ECO:0007669"/>
    <property type="project" value="UniProtKB-EC"/>
</dbReference>
<proteinExistence type="predicted"/>
<evidence type="ECO:0000256" key="2">
    <source>
        <dbReference type="ARBA" id="ARBA00012438"/>
    </source>
</evidence>
<protein>
    <recommendedName>
        <fullName evidence="2">histidine kinase</fullName>
        <ecNumber evidence="2">2.7.13.3</ecNumber>
    </recommendedName>
</protein>
<dbReference type="GO" id="GO:0005524">
    <property type="term" value="F:ATP binding"/>
    <property type="evidence" value="ECO:0007669"/>
    <property type="project" value="UniProtKB-KW"/>
</dbReference>
<dbReference type="InterPro" id="IPR050980">
    <property type="entry name" value="2C_sensor_his_kinase"/>
</dbReference>
<dbReference type="PANTHER" id="PTHR44936">
    <property type="entry name" value="SENSOR PROTEIN CREC"/>
    <property type="match status" value="1"/>
</dbReference>
<sequence length="561" mass="63479">MSTNNQLLLNNEHRLLGLMLFSLLAAVHLGNRDTIAQSFLIVHFGLFLLWQPVVKKESSFNTKQLVILSILVFTFIYWFNPWLNVFWSLLLLTLLTGRIFARGLSRAAYGFAVIILFLELILNTTPALFQLAALSSSIQSTFSTVLLLLPLLLLFIPVTDVTSKQVDFIRGFLVVLLVIFLSMSSVLISLTAQQAYLESLAISVIILSLFLLVTAFLWVPRGGFSGLAQLWEKYILDIGGPFEQWITHVSSLETNSSLRAENFLSASLQYLMHQHWICGVSWKTNTDEDIEGEISPYKVSINDEKLQLKLHAYTPIGPSLMLHAKLLLSVLTFYYRARLQEQQLIKQAHMQAIYETGSKLTHDMKNILQSTHTMTQIINDTDSEMQEIIDVLKKQMPLLTQRLNTTLEKLRAPHNTDLVTKSLTGSLLQWWNQLQSRYTGRHIEFTTDINGDHEIPLDIFTTVIENLLDNARNKRIRELDLKIFVALSDSEGKLLLTVTDTGSAIEGFVAKQLFKEVVSSQDGFGIGLYQSYELAKNHGYQLKIENSEDGNVCFSLANSSN</sequence>
<keyword evidence="7" id="KW-0812">Transmembrane</keyword>